<feature type="transmembrane region" description="Helical" evidence="7">
    <location>
        <begin position="188"/>
        <end position="205"/>
    </location>
</feature>
<evidence type="ECO:0000259" key="9">
    <source>
        <dbReference type="Pfam" id="PF16916"/>
    </source>
</evidence>
<keyword evidence="4 7" id="KW-0812">Transmembrane</keyword>
<feature type="transmembrane region" description="Helical" evidence="7">
    <location>
        <begin position="82"/>
        <end position="102"/>
    </location>
</feature>
<dbReference type="InterPro" id="IPR027469">
    <property type="entry name" value="Cation_efflux_TMD_sf"/>
</dbReference>
<feature type="transmembrane region" description="Helical" evidence="7">
    <location>
        <begin position="12"/>
        <end position="30"/>
    </location>
</feature>
<name>A0A4V2WND8_9BACL</name>
<keyword evidence="11" id="KW-1185">Reference proteome</keyword>
<evidence type="ECO:0000256" key="3">
    <source>
        <dbReference type="ARBA" id="ARBA00022448"/>
    </source>
</evidence>
<dbReference type="Gene3D" id="3.30.70.1350">
    <property type="entry name" value="Cation efflux protein, cytoplasmic domain"/>
    <property type="match status" value="1"/>
</dbReference>
<dbReference type="PANTHER" id="PTHR43840">
    <property type="entry name" value="MITOCHONDRIAL METAL TRANSPORTER 1-RELATED"/>
    <property type="match status" value="1"/>
</dbReference>
<keyword evidence="6 7" id="KW-0472">Membrane</keyword>
<keyword evidence="3" id="KW-0813">Transport</keyword>
<dbReference type="GO" id="GO:0016020">
    <property type="term" value="C:membrane"/>
    <property type="evidence" value="ECO:0007669"/>
    <property type="project" value="UniProtKB-SubCell"/>
</dbReference>
<dbReference type="SUPFAM" id="SSF161111">
    <property type="entry name" value="Cation efflux protein transmembrane domain-like"/>
    <property type="match status" value="1"/>
</dbReference>
<accession>A0A4V2WND8</accession>
<dbReference type="Proteomes" id="UP000295418">
    <property type="component" value="Unassembled WGS sequence"/>
</dbReference>
<dbReference type="InterPro" id="IPR002524">
    <property type="entry name" value="Cation_efflux"/>
</dbReference>
<dbReference type="InterPro" id="IPR027470">
    <property type="entry name" value="Cation_efflux_CTD"/>
</dbReference>
<evidence type="ECO:0000259" key="8">
    <source>
        <dbReference type="Pfam" id="PF01545"/>
    </source>
</evidence>
<reference evidence="10 11" key="1">
    <citation type="submission" date="2019-03" db="EMBL/GenBank/DDBJ databases">
        <authorList>
            <person name="Kim M.K.M."/>
        </authorList>
    </citation>
    <scope>NUCLEOTIDE SEQUENCE [LARGE SCALE GENOMIC DNA]</scope>
    <source>
        <strain evidence="10 11">18JY21-1</strain>
    </source>
</reference>
<dbReference type="InterPro" id="IPR050291">
    <property type="entry name" value="CDF_Transporter"/>
</dbReference>
<dbReference type="SUPFAM" id="SSF160240">
    <property type="entry name" value="Cation efflux protein cytoplasmic domain-like"/>
    <property type="match status" value="1"/>
</dbReference>
<dbReference type="GO" id="GO:0008324">
    <property type="term" value="F:monoatomic cation transmembrane transporter activity"/>
    <property type="evidence" value="ECO:0007669"/>
    <property type="project" value="InterPro"/>
</dbReference>
<evidence type="ECO:0000256" key="7">
    <source>
        <dbReference type="SAM" id="Phobius"/>
    </source>
</evidence>
<dbReference type="Pfam" id="PF16916">
    <property type="entry name" value="ZT_dimer"/>
    <property type="match status" value="1"/>
</dbReference>
<protein>
    <submittedName>
        <fullName evidence="10">Cation transporter</fullName>
    </submittedName>
</protein>
<dbReference type="NCBIfam" id="TIGR01297">
    <property type="entry name" value="CDF"/>
    <property type="match status" value="1"/>
</dbReference>
<evidence type="ECO:0000256" key="5">
    <source>
        <dbReference type="ARBA" id="ARBA00022989"/>
    </source>
</evidence>
<dbReference type="AlphaFoldDB" id="A0A4V2WND8"/>
<dbReference type="InterPro" id="IPR036837">
    <property type="entry name" value="Cation_efflux_CTD_sf"/>
</dbReference>
<comment type="caution">
    <text evidence="10">The sequence shown here is derived from an EMBL/GenBank/DDBJ whole genome shotgun (WGS) entry which is preliminary data.</text>
</comment>
<organism evidence="10 11">
    <name type="scientific">Paenibacillus albiflavus</name>
    <dbReference type="NCBI Taxonomy" id="2545760"/>
    <lineage>
        <taxon>Bacteria</taxon>
        <taxon>Bacillati</taxon>
        <taxon>Bacillota</taxon>
        <taxon>Bacilli</taxon>
        <taxon>Bacillales</taxon>
        <taxon>Paenibacillaceae</taxon>
        <taxon>Paenibacillus</taxon>
    </lineage>
</organism>
<feature type="transmembrane region" description="Helical" evidence="7">
    <location>
        <begin position="117"/>
        <end position="136"/>
    </location>
</feature>
<dbReference type="InterPro" id="IPR058533">
    <property type="entry name" value="Cation_efflux_TM"/>
</dbReference>
<feature type="transmembrane region" description="Helical" evidence="7">
    <location>
        <begin position="157"/>
        <end position="182"/>
    </location>
</feature>
<dbReference type="RefSeq" id="WP_132419523.1">
    <property type="nucleotide sequence ID" value="NZ_SKFG01000022.1"/>
</dbReference>
<feature type="domain" description="Cation efflux protein transmembrane" evidence="8">
    <location>
        <begin position="14"/>
        <end position="210"/>
    </location>
</feature>
<dbReference type="PANTHER" id="PTHR43840:SF15">
    <property type="entry name" value="MITOCHONDRIAL METAL TRANSPORTER 1-RELATED"/>
    <property type="match status" value="1"/>
</dbReference>
<evidence type="ECO:0000313" key="10">
    <source>
        <dbReference type="EMBL" id="TCZ75112.1"/>
    </source>
</evidence>
<evidence type="ECO:0000256" key="4">
    <source>
        <dbReference type="ARBA" id="ARBA00022692"/>
    </source>
</evidence>
<evidence type="ECO:0000256" key="6">
    <source>
        <dbReference type="ARBA" id="ARBA00023136"/>
    </source>
</evidence>
<dbReference type="EMBL" id="SKFG01000022">
    <property type="protein sequence ID" value="TCZ75112.1"/>
    <property type="molecule type" value="Genomic_DNA"/>
</dbReference>
<dbReference type="OrthoDB" id="9806522at2"/>
<sequence length="317" mass="35211">MTKERLKKTGFVAWVGICGNLLLALFKGVIGSFAHSTALLADALHTASEALYAFATSRGTRVVRMPSDDDDPPNAQARMETFTSVIVAVFMFIIGIQIGISAMKSIYNGVITPPNEYALATIIAAIFLREILYQYCARVKKPARGGLNSSVWKHRTGVYSSLVALAGAGGALLGKLLGLQYFYYLDPLAGLIVGLLILRMAYYLLHEAMSFFLEHTKQPKDTDLLLQTAQRVNGVITVEDLRIREFGHYVIVDVKISVNPRISIIEGNEIAKDLKALLMERFFHITDVNIQVCPYDPGYPYKNNLEIEQKEFSSMLH</sequence>
<feature type="domain" description="Cation efflux protein cytoplasmic" evidence="9">
    <location>
        <begin position="222"/>
        <end position="295"/>
    </location>
</feature>
<keyword evidence="5 7" id="KW-1133">Transmembrane helix</keyword>
<evidence type="ECO:0000256" key="2">
    <source>
        <dbReference type="ARBA" id="ARBA00008114"/>
    </source>
</evidence>
<comment type="subcellular location">
    <subcellularLocation>
        <location evidence="1">Membrane</location>
        <topology evidence="1">Multi-pass membrane protein</topology>
    </subcellularLocation>
</comment>
<evidence type="ECO:0000256" key="1">
    <source>
        <dbReference type="ARBA" id="ARBA00004141"/>
    </source>
</evidence>
<proteinExistence type="inferred from homology"/>
<gene>
    <name evidence="10" type="ORF">E0485_18335</name>
</gene>
<comment type="similarity">
    <text evidence="2">Belongs to the cation diffusion facilitator (CDF) transporter (TC 2.A.4) family.</text>
</comment>
<dbReference type="Pfam" id="PF01545">
    <property type="entry name" value="Cation_efflux"/>
    <property type="match status" value="1"/>
</dbReference>
<dbReference type="Gene3D" id="1.20.1510.10">
    <property type="entry name" value="Cation efflux protein transmembrane domain"/>
    <property type="match status" value="1"/>
</dbReference>
<evidence type="ECO:0000313" key="11">
    <source>
        <dbReference type="Proteomes" id="UP000295418"/>
    </source>
</evidence>